<evidence type="ECO:0000313" key="2">
    <source>
        <dbReference type="Proteomes" id="UP001359559"/>
    </source>
</evidence>
<comment type="caution">
    <text evidence="1">The sequence shown here is derived from an EMBL/GenBank/DDBJ whole genome shotgun (WGS) entry which is preliminary data.</text>
</comment>
<organism evidence="1 2">
    <name type="scientific">Clitoria ternatea</name>
    <name type="common">Butterfly pea</name>
    <dbReference type="NCBI Taxonomy" id="43366"/>
    <lineage>
        <taxon>Eukaryota</taxon>
        <taxon>Viridiplantae</taxon>
        <taxon>Streptophyta</taxon>
        <taxon>Embryophyta</taxon>
        <taxon>Tracheophyta</taxon>
        <taxon>Spermatophyta</taxon>
        <taxon>Magnoliopsida</taxon>
        <taxon>eudicotyledons</taxon>
        <taxon>Gunneridae</taxon>
        <taxon>Pentapetalae</taxon>
        <taxon>rosids</taxon>
        <taxon>fabids</taxon>
        <taxon>Fabales</taxon>
        <taxon>Fabaceae</taxon>
        <taxon>Papilionoideae</taxon>
        <taxon>50 kb inversion clade</taxon>
        <taxon>NPAAA clade</taxon>
        <taxon>indigoferoid/millettioid clade</taxon>
        <taxon>Phaseoleae</taxon>
        <taxon>Clitoria</taxon>
    </lineage>
</organism>
<keyword evidence="2" id="KW-1185">Reference proteome</keyword>
<proteinExistence type="predicted"/>
<sequence length="73" mass="8394">MYPSSLLHTSHSLVFHFLSHLIQSQSQSQSQFHHHRFCIPLSPSLKHVLHPHCYGWLVCVGHLFGRTFLTCAS</sequence>
<gene>
    <name evidence="1" type="ORF">RJT34_01924</name>
</gene>
<protein>
    <submittedName>
        <fullName evidence="1">Uncharacterized protein</fullName>
    </submittedName>
</protein>
<reference evidence="1 2" key="1">
    <citation type="submission" date="2024-01" db="EMBL/GenBank/DDBJ databases">
        <title>The genomes of 5 underutilized Papilionoideae crops provide insights into root nodulation and disease resistance.</title>
        <authorList>
            <person name="Yuan L."/>
        </authorList>
    </citation>
    <scope>NUCLEOTIDE SEQUENCE [LARGE SCALE GENOMIC DNA]</scope>
    <source>
        <strain evidence="1">LY-2023</strain>
        <tissue evidence="1">Leaf</tissue>
    </source>
</reference>
<evidence type="ECO:0000313" key="1">
    <source>
        <dbReference type="EMBL" id="KAK7317572.1"/>
    </source>
</evidence>
<dbReference type="EMBL" id="JAYKXN010000001">
    <property type="protein sequence ID" value="KAK7317572.1"/>
    <property type="molecule type" value="Genomic_DNA"/>
</dbReference>
<name>A0AAN9KK00_CLITE</name>
<dbReference type="AlphaFoldDB" id="A0AAN9KK00"/>
<dbReference type="Proteomes" id="UP001359559">
    <property type="component" value="Unassembled WGS sequence"/>
</dbReference>
<accession>A0AAN9KK00</accession>